<dbReference type="EMBL" id="LT629690">
    <property type="protein sequence ID" value="SDF61979.1"/>
    <property type="molecule type" value="Genomic_DNA"/>
</dbReference>
<dbReference type="InterPro" id="IPR036366">
    <property type="entry name" value="PGBDSf"/>
</dbReference>
<dbReference type="GO" id="GO:0005576">
    <property type="term" value="C:extracellular region"/>
    <property type="evidence" value="ECO:0007669"/>
    <property type="project" value="InterPro"/>
</dbReference>
<dbReference type="SUPFAM" id="SSF53955">
    <property type="entry name" value="Lysozyme-like"/>
    <property type="match status" value="1"/>
</dbReference>
<dbReference type="Proteomes" id="UP000182427">
    <property type="component" value="Chromosome I"/>
</dbReference>
<name>A0A1G7MLG5_9BACT</name>
<evidence type="ECO:0000313" key="3">
    <source>
        <dbReference type="Proteomes" id="UP000182427"/>
    </source>
</evidence>
<dbReference type="InterPro" id="IPR002477">
    <property type="entry name" value="Peptidoglycan-bd-like"/>
</dbReference>
<organism evidence="2 3">
    <name type="scientific">Terriglobus roseus</name>
    <dbReference type="NCBI Taxonomy" id="392734"/>
    <lineage>
        <taxon>Bacteria</taxon>
        <taxon>Pseudomonadati</taxon>
        <taxon>Acidobacteriota</taxon>
        <taxon>Terriglobia</taxon>
        <taxon>Terriglobales</taxon>
        <taxon>Acidobacteriaceae</taxon>
        <taxon>Terriglobus</taxon>
    </lineage>
</organism>
<dbReference type="RefSeq" id="WP_083345706.1">
    <property type="nucleotide sequence ID" value="NZ_LT629690.1"/>
</dbReference>
<dbReference type="Pfam" id="PF01471">
    <property type="entry name" value="PG_binding_1"/>
    <property type="match status" value="1"/>
</dbReference>
<accession>A0A1G7MLG5</accession>
<keyword evidence="3" id="KW-1185">Reference proteome</keyword>
<feature type="domain" description="Peptidoglycan binding-like" evidence="1">
    <location>
        <begin position="254"/>
        <end position="308"/>
    </location>
</feature>
<dbReference type="Gene3D" id="1.20.141.10">
    <property type="entry name" value="Chitosanase, subunit A, domain 1"/>
    <property type="match status" value="1"/>
</dbReference>
<dbReference type="InterPro" id="IPR036365">
    <property type="entry name" value="PGBD-like_sf"/>
</dbReference>
<proteinExistence type="predicted"/>
<dbReference type="InterPro" id="IPR023346">
    <property type="entry name" value="Lysozyme-like_dom_sf"/>
</dbReference>
<protein>
    <submittedName>
        <fullName evidence="2">Chitosanase</fullName>
    </submittedName>
</protein>
<dbReference type="GO" id="GO:0005975">
    <property type="term" value="P:carbohydrate metabolic process"/>
    <property type="evidence" value="ECO:0007669"/>
    <property type="project" value="InterPro"/>
</dbReference>
<dbReference type="SUPFAM" id="SSF47090">
    <property type="entry name" value="PGBD-like"/>
    <property type="match status" value="1"/>
</dbReference>
<dbReference type="Gene3D" id="1.10.101.10">
    <property type="entry name" value="PGBD-like superfamily/PGBD"/>
    <property type="match status" value="1"/>
</dbReference>
<reference evidence="2 3" key="1">
    <citation type="submission" date="2016-10" db="EMBL/GenBank/DDBJ databases">
        <authorList>
            <person name="de Groot N.N."/>
        </authorList>
    </citation>
    <scope>NUCLEOTIDE SEQUENCE [LARGE SCALE GENOMIC DNA]</scope>
    <source>
        <strain evidence="2 3">GAS232</strain>
    </source>
</reference>
<dbReference type="GO" id="GO:0016977">
    <property type="term" value="F:chitosanase activity"/>
    <property type="evidence" value="ECO:0007669"/>
    <property type="project" value="InterPro"/>
</dbReference>
<dbReference type="Pfam" id="PF01374">
    <property type="entry name" value="Glyco_hydro_46"/>
    <property type="match status" value="1"/>
</dbReference>
<dbReference type="InterPro" id="IPR000400">
    <property type="entry name" value="Glyco_hydro_46"/>
</dbReference>
<dbReference type="OrthoDB" id="9816557at2"/>
<dbReference type="AlphaFoldDB" id="A0A1G7MLG5"/>
<sequence>MNTPTQKQTIQGIVNIFETGTVTGDYGSVVVIPGDTGHLTFGRSQTTLASGNLGKLLHQYCDNPGAKFASKLAPFLPRFDAIDLTLDNEQYLQNVLRATADDHIMRETQDAFFDAVYWAAATRSADAVGITTPLGVGVVYDSTIHGSWAKMRDTTTASAGAFATIGEQAWVTAYVATRRNWLATSSRKDLNATVYRMDAFSRLIELGEWGLELPLVVRGSEISLLTLNAMPKGCYDGPVPGSRNVSVQAPLLTGLDVRLLQLGLSASQPGIKADGVFGRGTATVLQAYQTAHGLPATGVADAATFAALAV</sequence>
<evidence type="ECO:0000259" key="1">
    <source>
        <dbReference type="Pfam" id="PF01471"/>
    </source>
</evidence>
<gene>
    <name evidence="2" type="ORF">SAMN05444167_2829</name>
</gene>
<evidence type="ECO:0000313" key="2">
    <source>
        <dbReference type="EMBL" id="SDF61979.1"/>
    </source>
</evidence>